<sequence>MSRARFSNLSSYIKRCFSKSSQGPPSVCTSDLPDEISVPMSSHIHINYNAIDARYGVHPFEISKINNSNDLVGHDSAFELTGTTARQTEPTSNSDDESTSAIANSNVNTVEMYDNSLYDSMWRIRIDVNTEKTTGRTNDVTNHILPMNRKHLNQNSYIDWVPDSVRNGRYTDDTGKTRYEGTKSIPFSISTRSIKSKNKEFRYCKASLLSTAFDFNHPETSIIESYDDYGNWKLVLDPNRSENIKQVLENVLDDKTKEKLNQLSHNTLNERYRLDRITWNDNGWKHDDEKENNDPKLNKDGLIGGKSFASVTGVDTSWVWKRVETNEQ</sequence>
<dbReference type="RefSeq" id="XP_066072346.1">
    <property type="nucleotide sequence ID" value="XM_066216249.1"/>
</dbReference>
<evidence type="ECO:0000313" key="2">
    <source>
        <dbReference type="Proteomes" id="UP001355207"/>
    </source>
</evidence>
<reference evidence="1 2" key="1">
    <citation type="submission" date="2024-01" db="EMBL/GenBank/DDBJ databases">
        <title>Comparative genomics of Cryptococcus and Kwoniella reveals pathogenesis evolution and contrasting modes of karyotype evolution via chromosome fusion or intercentromeric recombination.</title>
        <authorList>
            <person name="Coelho M.A."/>
            <person name="David-Palma M."/>
            <person name="Shea T."/>
            <person name="Bowers K."/>
            <person name="McGinley-Smith S."/>
            <person name="Mohammad A.W."/>
            <person name="Gnirke A."/>
            <person name="Yurkov A.M."/>
            <person name="Nowrousian M."/>
            <person name="Sun S."/>
            <person name="Cuomo C.A."/>
            <person name="Heitman J."/>
        </authorList>
    </citation>
    <scope>NUCLEOTIDE SEQUENCE [LARGE SCALE GENOMIC DNA]</scope>
    <source>
        <strain evidence="1 2">CBS 6074</strain>
    </source>
</reference>
<dbReference type="AlphaFoldDB" id="A0AAX4JL25"/>
<dbReference type="Proteomes" id="UP001355207">
    <property type="component" value="Chromosome 1"/>
</dbReference>
<dbReference type="GeneID" id="91091119"/>
<dbReference type="EMBL" id="CP144098">
    <property type="protein sequence ID" value="WWC85583.1"/>
    <property type="molecule type" value="Genomic_DNA"/>
</dbReference>
<proteinExistence type="predicted"/>
<evidence type="ECO:0000313" key="1">
    <source>
        <dbReference type="EMBL" id="WWC85583.1"/>
    </source>
</evidence>
<gene>
    <name evidence="1" type="ORF">L201_000447</name>
</gene>
<name>A0AAX4JL25_9TREE</name>
<accession>A0AAX4JL25</accession>
<organism evidence="1 2">
    <name type="scientific">Kwoniella dendrophila CBS 6074</name>
    <dbReference type="NCBI Taxonomy" id="1295534"/>
    <lineage>
        <taxon>Eukaryota</taxon>
        <taxon>Fungi</taxon>
        <taxon>Dikarya</taxon>
        <taxon>Basidiomycota</taxon>
        <taxon>Agaricomycotina</taxon>
        <taxon>Tremellomycetes</taxon>
        <taxon>Tremellales</taxon>
        <taxon>Cryptococcaceae</taxon>
        <taxon>Kwoniella</taxon>
    </lineage>
</organism>
<keyword evidence="2" id="KW-1185">Reference proteome</keyword>
<protein>
    <submittedName>
        <fullName evidence="1">Uncharacterized protein</fullName>
    </submittedName>
</protein>